<dbReference type="PANTHER" id="PTHR44942">
    <property type="entry name" value="METHYLTRANSF_11 DOMAIN-CONTAINING PROTEIN"/>
    <property type="match status" value="1"/>
</dbReference>
<reference evidence="5 6" key="1">
    <citation type="journal article" date="2017" name="ISME J.">
        <title>Grape pomace compost harbors organohalide-respiring Dehalogenimonas species with novel reductive dehalogenase genes.</title>
        <authorList>
            <person name="Yang Y."/>
            <person name="Higgins S.A."/>
            <person name="Yan J."/>
            <person name="Simsir B."/>
            <person name="Chourey K."/>
            <person name="Iyer R."/>
            <person name="Hettich R.L."/>
            <person name="Baldwin B."/>
            <person name="Ogles D.M."/>
            <person name="Loffler F.E."/>
        </authorList>
    </citation>
    <scope>NUCLEOTIDE SEQUENCE [LARGE SCALE GENOMIC DNA]</scope>
    <source>
        <strain evidence="5 6">GP</strain>
    </source>
</reference>
<dbReference type="GO" id="GO:0032259">
    <property type="term" value="P:methylation"/>
    <property type="evidence" value="ECO:0007669"/>
    <property type="project" value="UniProtKB-KW"/>
</dbReference>
<accession>A0A2P5P7L5</accession>
<dbReference type="Pfam" id="PF08241">
    <property type="entry name" value="Methyltransf_11"/>
    <property type="match status" value="1"/>
</dbReference>
<dbReference type="EMBL" id="JQAN02000009">
    <property type="protein sequence ID" value="PPD58298.1"/>
    <property type="molecule type" value="Genomic_DNA"/>
</dbReference>
<dbReference type="GO" id="GO:0008757">
    <property type="term" value="F:S-adenosylmethionine-dependent methyltransferase activity"/>
    <property type="evidence" value="ECO:0007669"/>
    <property type="project" value="InterPro"/>
</dbReference>
<gene>
    <name evidence="5" type="ORF">JP09_005775</name>
</gene>
<evidence type="ECO:0000313" key="6">
    <source>
        <dbReference type="Proteomes" id="UP000235653"/>
    </source>
</evidence>
<dbReference type="AlphaFoldDB" id="A0A2P5P7L5"/>
<evidence type="ECO:0000259" key="4">
    <source>
        <dbReference type="Pfam" id="PF08241"/>
    </source>
</evidence>
<feature type="domain" description="Methyltransferase type 11" evidence="4">
    <location>
        <begin position="58"/>
        <end position="149"/>
    </location>
</feature>
<protein>
    <submittedName>
        <fullName evidence="5">Class I SAM-dependent methyltransferase</fullName>
    </submittedName>
</protein>
<sequence>MLRLFVPHNDGSVRVLNNAERFTNRVAYYVKYRPSYPETYLDYLVNEAGFNARSIVADIGAGTGILSRLLARRVSRVYAVEPNHQMRLAAQEYCKDARNIAVVNGTAEATTLPDASLDFITAAQSFHWFKLEEARREFNRILKPGSKVALVWNVRDINTPFGKEYEKIVKQFCLDYIGSGGGSTETLAYRMFFKNGQYEYRVFPNDRLIDLETLLGYSLSTSYAPTRGDKNYATFIQSLKDIFAKYAVDGTVLLSTTTQSYIGEI</sequence>
<comment type="similarity">
    <text evidence="1">Belongs to the methyltransferase superfamily.</text>
</comment>
<dbReference type="OrthoDB" id="9797252at2"/>
<dbReference type="PANTHER" id="PTHR44942:SF4">
    <property type="entry name" value="METHYLTRANSFERASE TYPE 11 DOMAIN-CONTAINING PROTEIN"/>
    <property type="match status" value="1"/>
</dbReference>
<dbReference type="SUPFAM" id="SSF53335">
    <property type="entry name" value="S-adenosyl-L-methionine-dependent methyltransferases"/>
    <property type="match status" value="1"/>
</dbReference>
<evidence type="ECO:0000256" key="2">
    <source>
        <dbReference type="ARBA" id="ARBA00022603"/>
    </source>
</evidence>
<dbReference type="CDD" id="cd02440">
    <property type="entry name" value="AdoMet_MTases"/>
    <property type="match status" value="1"/>
</dbReference>
<keyword evidence="2 5" id="KW-0489">Methyltransferase</keyword>
<dbReference type="InterPro" id="IPR051052">
    <property type="entry name" value="Diverse_substrate_MTase"/>
</dbReference>
<keyword evidence="6" id="KW-1185">Reference proteome</keyword>
<organism evidence="5 6">
    <name type="scientific">Dehalogenimonas etheniformans</name>
    <dbReference type="NCBI Taxonomy" id="1536648"/>
    <lineage>
        <taxon>Bacteria</taxon>
        <taxon>Bacillati</taxon>
        <taxon>Chloroflexota</taxon>
        <taxon>Dehalococcoidia</taxon>
        <taxon>Dehalococcoidales</taxon>
        <taxon>Dehalococcoidaceae</taxon>
        <taxon>Dehalogenimonas</taxon>
    </lineage>
</organism>
<comment type="caution">
    <text evidence="5">The sequence shown here is derived from an EMBL/GenBank/DDBJ whole genome shotgun (WGS) entry which is preliminary data.</text>
</comment>
<dbReference type="Gene3D" id="3.40.50.150">
    <property type="entry name" value="Vaccinia Virus protein VP39"/>
    <property type="match status" value="1"/>
</dbReference>
<proteinExistence type="inferred from homology"/>
<evidence type="ECO:0000313" key="5">
    <source>
        <dbReference type="EMBL" id="PPD58298.1"/>
    </source>
</evidence>
<evidence type="ECO:0000256" key="1">
    <source>
        <dbReference type="ARBA" id="ARBA00008361"/>
    </source>
</evidence>
<dbReference type="InterPro" id="IPR013216">
    <property type="entry name" value="Methyltransf_11"/>
</dbReference>
<evidence type="ECO:0000256" key="3">
    <source>
        <dbReference type="ARBA" id="ARBA00022679"/>
    </source>
</evidence>
<keyword evidence="3" id="KW-0808">Transferase</keyword>
<dbReference type="InterPro" id="IPR029063">
    <property type="entry name" value="SAM-dependent_MTases_sf"/>
</dbReference>
<name>A0A2P5P7L5_9CHLR</name>
<dbReference type="Proteomes" id="UP000235653">
    <property type="component" value="Unassembled WGS sequence"/>
</dbReference>